<keyword evidence="2" id="KW-1185">Reference proteome</keyword>
<accession>A0A4Y3PFB6</accession>
<comment type="caution">
    <text evidence="1">The sequence shown here is derived from an EMBL/GenBank/DDBJ whole genome shotgun (WGS) entry which is preliminary data.</text>
</comment>
<evidence type="ECO:0000313" key="2">
    <source>
        <dbReference type="Proteomes" id="UP000316882"/>
    </source>
</evidence>
<dbReference type="EMBL" id="BJMH01000012">
    <property type="protein sequence ID" value="GEB33172.1"/>
    <property type="molecule type" value="Genomic_DNA"/>
</dbReference>
<dbReference type="AlphaFoldDB" id="A0A4Y3PFB6"/>
<protein>
    <submittedName>
        <fullName evidence="1">Uncharacterized protein</fullName>
    </submittedName>
</protein>
<name>A0A4Y3PFB6_BREPA</name>
<organism evidence="1 2">
    <name type="scientific">Brevibacillus parabrevis</name>
    <dbReference type="NCBI Taxonomy" id="54914"/>
    <lineage>
        <taxon>Bacteria</taxon>
        <taxon>Bacillati</taxon>
        <taxon>Bacillota</taxon>
        <taxon>Bacilli</taxon>
        <taxon>Bacillales</taxon>
        <taxon>Paenibacillaceae</taxon>
        <taxon>Brevibacillus</taxon>
    </lineage>
</organism>
<proteinExistence type="predicted"/>
<evidence type="ECO:0000313" key="1">
    <source>
        <dbReference type="EMBL" id="GEB33172.1"/>
    </source>
</evidence>
<sequence length="229" mass="25840">MWLVTTYSPNALFSLRTSSSTSSGGKTNLVPTMYSVKMALLDAAFRKGIEGREIFSWIRDLDIRFEPPKQAIVNNSFVKIQTEPKDKKAGPAFISSVGFREYVFFEGELAIAIQTRELAEQQVSLLKELLLHLHYLGKRGSFLQAVGQEVCEKLGQTFSALLGEPTAFSECVVMQYLDDMGPKATFESISSFDGTSAKMGRDRVMKTVFIPYHQKRASRDFTWYTREES</sequence>
<reference evidence="1 2" key="1">
    <citation type="submission" date="2019-06" db="EMBL/GenBank/DDBJ databases">
        <title>Whole genome shotgun sequence of Brevibacillus parabrevis NBRC 12334.</title>
        <authorList>
            <person name="Hosoyama A."/>
            <person name="Uohara A."/>
            <person name="Ohji S."/>
            <person name="Ichikawa N."/>
        </authorList>
    </citation>
    <scope>NUCLEOTIDE SEQUENCE [LARGE SCALE GENOMIC DNA]</scope>
    <source>
        <strain evidence="1 2">NBRC 12334</strain>
    </source>
</reference>
<gene>
    <name evidence="1" type="ORF">BPA01_27520</name>
</gene>
<dbReference type="STRING" id="54914.AV540_25205"/>
<dbReference type="Proteomes" id="UP000316882">
    <property type="component" value="Unassembled WGS sequence"/>
</dbReference>